<proteinExistence type="predicted"/>
<dbReference type="PROSITE" id="PS51257">
    <property type="entry name" value="PROKAR_LIPOPROTEIN"/>
    <property type="match status" value="1"/>
</dbReference>
<organism evidence="3 4">
    <name type="scientific">Candidatus Brevifilum fermentans</name>
    <dbReference type="NCBI Taxonomy" id="1986204"/>
    <lineage>
        <taxon>Bacteria</taxon>
        <taxon>Bacillati</taxon>
        <taxon>Chloroflexota</taxon>
        <taxon>Anaerolineae</taxon>
        <taxon>Anaerolineales</taxon>
        <taxon>Anaerolineaceae</taxon>
        <taxon>Candidatus Brevifilum</taxon>
    </lineage>
</organism>
<evidence type="ECO:0000256" key="2">
    <source>
        <dbReference type="SAM" id="SignalP"/>
    </source>
</evidence>
<feature type="repeat" description="WD" evidence="1">
    <location>
        <begin position="240"/>
        <end position="272"/>
    </location>
</feature>
<dbReference type="InterPro" id="IPR011047">
    <property type="entry name" value="Quinoprotein_ADH-like_sf"/>
</dbReference>
<dbReference type="InterPro" id="IPR015943">
    <property type="entry name" value="WD40/YVTN_repeat-like_dom_sf"/>
</dbReference>
<keyword evidence="2" id="KW-0732">Signal</keyword>
<dbReference type="PANTHER" id="PTHR19879:SF9">
    <property type="entry name" value="TRANSCRIPTION INITIATION FACTOR TFIID SUBUNIT 5"/>
    <property type="match status" value="1"/>
</dbReference>
<dbReference type="Pfam" id="PF00400">
    <property type="entry name" value="WD40"/>
    <property type="match status" value="3"/>
</dbReference>
<keyword evidence="1" id="KW-0853">WD repeat</keyword>
<protein>
    <submittedName>
        <fullName evidence="3">Uncharacterized protein</fullName>
    </submittedName>
</protein>
<dbReference type="EMBL" id="LT859958">
    <property type="protein sequence ID" value="SMX53939.1"/>
    <property type="molecule type" value="Genomic_DNA"/>
</dbReference>
<evidence type="ECO:0000256" key="1">
    <source>
        <dbReference type="PROSITE-ProRule" id="PRU00221"/>
    </source>
</evidence>
<dbReference type="AlphaFoldDB" id="A0A1Y6K5R8"/>
<feature type="repeat" description="WD" evidence="1">
    <location>
        <begin position="377"/>
        <end position="418"/>
    </location>
</feature>
<accession>A0A1Y6K5R8</accession>
<dbReference type="SUPFAM" id="SSF50998">
    <property type="entry name" value="Quinoprotein alcohol dehydrogenase-like"/>
    <property type="match status" value="1"/>
</dbReference>
<feature type="signal peptide" evidence="2">
    <location>
        <begin position="1"/>
        <end position="20"/>
    </location>
</feature>
<evidence type="ECO:0000313" key="3">
    <source>
        <dbReference type="EMBL" id="SMX53939.1"/>
    </source>
</evidence>
<name>A0A1Y6K5R8_9CHLR</name>
<dbReference type="RefSeq" id="WP_157891690.1">
    <property type="nucleotide sequence ID" value="NZ_LT859958.1"/>
</dbReference>
<feature type="chain" id="PRO_5013300538" evidence="2">
    <location>
        <begin position="21"/>
        <end position="544"/>
    </location>
</feature>
<dbReference type="KEGG" id="abat:CFX1CAM_0874"/>
<dbReference type="Proteomes" id="UP000195514">
    <property type="component" value="Chromosome I"/>
</dbReference>
<sequence>MKYRRICPLLILIISTLACNLSSGGNHLRDLGGGDEPLPSDVDIGVPLPPNEDFGVLCFIEFEDSIAASAPAFDVFYSRDGGLTWEQEGFDEGGASGSLCNPGYDLPKELWVPPNGMERYRFNPGETIEISVDKGQSWQVAYDLSQIQWEPASTPAEDRQVIVRPGPLDAMIDPYSGNLLLAMGHAGVLLRLPSGEWRWVKAGQYANEAALNDSDETSRDDLHVDIQIPAFVKVSPEIEVDTETNFVDAMAFSPDGAVLTVSGFDGGVKLYDFIQSDRLYWHTFGKEDRNWRLYGLSYSPDGDTLVTCGTNVDQTLMIWDVQSWELIKSYKGFQTSTLDTGAHAGRQYLAIAFGADPQNKDQVKLFRLPEGDELNIFSSQQGSVTSLFFIPETPLLAVARDTGSLEVWDIEKGETMPFSPTTAVALGYHSSKDLLMGLRPDGLLTAWDMSTGNLAWQLALQIPHGWRVNTGVFSDDGRRVAVGMHNGPLLVFDSSRGELYSRQWIKDGGTLQKLAFSPDGQWLAAGFTTGKVRIWRVDHLMHQD</sequence>
<dbReference type="PROSITE" id="PS50082">
    <property type="entry name" value="WD_REPEATS_2"/>
    <property type="match status" value="2"/>
</dbReference>
<dbReference type="InterPro" id="IPR001680">
    <property type="entry name" value="WD40_rpt"/>
</dbReference>
<gene>
    <name evidence="3" type="ORF">CFX1CAM_0874</name>
</gene>
<keyword evidence="4" id="KW-1185">Reference proteome</keyword>
<dbReference type="CDD" id="cd15482">
    <property type="entry name" value="Sialidase_non-viral"/>
    <property type="match status" value="1"/>
</dbReference>
<dbReference type="Gene3D" id="2.130.10.10">
    <property type="entry name" value="YVTN repeat-like/Quinoprotein amine dehydrogenase"/>
    <property type="match status" value="2"/>
</dbReference>
<evidence type="ECO:0000313" key="4">
    <source>
        <dbReference type="Proteomes" id="UP000195514"/>
    </source>
</evidence>
<dbReference type="OrthoDB" id="9812686at2"/>
<dbReference type="SUPFAM" id="SSF110296">
    <property type="entry name" value="Oligoxyloglucan reducing end-specific cellobiohydrolase"/>
    <property type="match status" value="1"/>
</dbReference>
<dbReference type="PANTHER" id="PTHR19879">
    <property type="entry name" value="TRANSCRIPTION INITIATION FACTOR TFIID"/>
    <property type="match status" value="1"/>
</dbReference>
<dbReference type="SMART" id="SM00320">
    <property type="entry name" value="WD40"/>
    <property type="match status" value="5"/>
</dbReference>
<reference evidence="4" key="1">
    <citation type="submission" date="2017-05" db="EMBL/GenBank/DDBJ databases">
        <authorList>
            <person name="Kirkegaard R."/>
            <person name="Mcilroy J S."/>
        </authorList>
    </citation>
    <scope>NUCLEOTIDE SEQUENCE [LARGE SCALE GENOMIC DNA]</scope>
</reference>